<feature type="region of interest" description="Disordered" evidence="1">
    <location>
        <begin position="41"/>
        <end position="70"/>
    </location>
</feature>
<gene>
    <name evidence="3" type="ORF">H7313_01825</name>
</gene>
<comment type="caution">
    <text evidence="3">The sequence shown here is derived from an EMBL/GenBank/DDBJ whole genome shotgun (WGS) entry which is preliminary data.</text>
</comment>
<evidence type="ECO:0000313" key="4">
    <source>
        <dbReference type="Proteomes" id="UP000587396"/>
    </source>
</evidence>
<proteinExistence type="predicted"/>
<sequence>MCFRPSSAGFEKKCPNCATPYEGDAKVCPKCGAALPVARAAGAPGAPAAPGAPGAPGAPKAPAAPGTSGR</sequence>
<dbReference type="Pfam" id="PF13240">
    <property type="entry name" value="Zn_Ribbon_1"/>
    <property type="match status" value="1"/>
</dbReference>
<evidence type="ECO:0000259" key="2">
    <source>
        <dbReference type="Pfam" id="PF13240"/>
    </source>
</evidence>
<dbReference type="InterPro" id="IPR026870">
    <property type="entry name" value="Zinc_ribbon_dom"/>
</dbReference>
<evidence type="ECO:0000256" key="1">
    <source>
        <dbReference type="SAM" id="MobiDB-lite"/>
    </source>
</evidence>
<name>A0A842JC65_9ACTN</name>
<dbReference type="EMBL" id="JACMSE010000001">
    <property type="protein sequence ID" value="MBC2888091.1"/>
    <property type="molecule type" value="Genomic_DNA"/>
</dbReference>
<protein>
    <recommendedName>
        <fullName evidence="2">Zinc-ribbon domain-containing protein</fullName>
    </recommendedName>
</protein>
<organism evidence="3 4">
    <name type="scientific">Gordonibacter massiliensis</name>
    <name type="common">ex Traore et al. 2017</name>
    <dbReference type="NCBI Taxonomy" id="1841863"/>
    <lineage>
        <taxon>Bacteria</taxon>
        <taxon>Bacillati</taxon>
        <taxon>Actinomycetota</taxon>
        <taxon>Coriobacteriia</taxon>
        <taxon>Eggerthellales</taxon>
        <taxon>Eggerthellaceae</taxon>
        <taxon>Gordonibacter</taxon>
    </lineage>
</organism>
<reference evidence="3 4" key="1">
    <citation type="submission" date="2020-08" db="EMBL/GenBank/DDBJ databases">
        <authorList>
            <person name="Liu C."/>
            <person name="Sun Q."/>
        </authorList>
    </citation>
    <scope>NUCLEOTIDE SEQUENCE [LARGE SCALE GENOMIC DNA]</scope>
    <source>
        <strain evidence="3 4">N22</strain>
    </source>
</reference>
<dbReference type="RefSeq" id="WP_185904078.1">
    <property type="nucleotide sequence ID" value="NZ_JACMSE010000001.1"/>
</dbReference>
<accession>A0A842JC65</accession>
<dbReference type="Proteomes" id="UP000587396">
    <property type="component" value="Unassembled WGS sequence"/>
</dbReference>
<feature type="domain" description="Zinc-ribbon" evidence="2">
    <location>
        <begin position="13"/>
        <end position="35"/>
    </location>
</feature>
<evidence type="ECO:0000313" key="3">
    <source>
        <dbReference type="EMBL" id="MBC2888091.1"/>
    </source>
</evidence>
<keyword evidence="4" id="KW-1185">Reference proteome</keyword>
<dbReference type="AlphaFoldDB" id="A0A842JC65"/>